<accession>A0A6F8Y9K4</accession>
<gene>
    <name evidence="2" type="ORF">Psuf_000160</name>
</gene>
<feature type="domain" description="Carrier" evidence="1">
    <location>
        <begin position="30"/>
        <end position="112"/>
    </location>
</feature>
<protein>
    <recommendedName>
        <fullName evidence="1">Carrier domain-containing protein</fullName>
    </recommendedName>
</protein>
<dbReference type="EMBL" id="AP022871">
    <property type="protein sequence ID" value="BCB82703.1"/>
    <property type="molecule type" value="Genomic_DNA"/>
</dbReference>
<evidence type="ECO:0000313" key="3">
    <source>
        <dbReference type="Proteomes" id="UP000503011"/>
    </source>
</evidence>
<evidence type="ECO:0000313" key="2">
    <source>
        <dbReference type="EMBL" id="BCB82703.1"/>
    </source>
</evidence>
<reference evidence="2 3" key="2">
    <citation type="submission" date="2020-03" db="EMBL/GenBank/DDBJ databases">
        <authorList>
            <person name="Ichikawa N."/>
            <person name="Kimura A."/>
            <person name="Kitahashi Y."/>
            <person name="Uohara A."/>
        </authorList>
    </citation>
    <scope>NUCLEOTIDE SEQUENCE [LARGE SCALE GENOMIC DNA]</scope>
    <source>
        <strain evidence="2 3">NBRC 105367</strain>
    </source>
</reference>
<dbReference type="Pfam" id="PF00550">
    <property type="entry name" value="PP-binding"/>
    <property type="match status" value="1"/>
</dbReference>
<dbReference type="Gene3D" id="1.10.1200.10">
    <property type="entry name" value="ACP-like"/>
    <property type="match status" value="1"/>
</dbReference>
<evidence type="ECO:0000259" key="1">
    <source>
        <dbReference type="PROSITE" id="PS50075"/>
    </source>
</evidence>
<dbReference type="PROSITE" id="PS50075">
    <property type="entry name" value="CARRIER"/>
    <property type="match status" value="1"/>
</dbReference>
<dbReference type="SUPFAM" id="SSF47336">
    <property type="entry name" value="ACP-like"/>
    <property type="match status" value="1"/>
</dbReference>
<organism evidence="2 3">
    <name type="scientific">Phytohabitans suffuscus</name>
    <dbReference type="NCBI Taxonomy" id="624315"/>
    <lineage>
        <taxon>Bacteria</taxon>
        <taxon>Bacillati</taxon>
        <taxon>Actinomycetota</taxon>
        <taxon>Actinomycetes</taxon>
        <taxon>Micromonosporales</taxon>
        <taxon>Micromonosporaceae</taxon>
    </lineage>
</organism>
<reference evidence="2 3" key="1">
    <citation type="submission" date="2020-03" db="EMBL/GenBank/DDBJ databases">
        <title>Whole genome shotgun sequence of Phytohabitans suffuscus NBRC 105367.</title>
        <authorList>
            <person name="Komaki H."/>
            <person name="Tamura T."/>
        </authorList>
    </citation>
    <scope>NUCLEOTIDE SEQUENCE [LARGE SCALE GENOMIC DNA]</scope>
    <source>
        <strain evidence="2 3">NBRC 105367</strain>
    </source>
</reference>
<dbReference type="InterPro" id="IPR009081">
    <property type="entry name" value="PP-bd_ACP"/>
</dbReference>
<keyword evidence="3" id="KW-1185">Reference proteome</keyword>
<dbReference type="Proteomes" id="UP000503011">
    <property type="component" value="Chromosome"/>
</dbReference>
<sequence length="117" mass="12650">MATLRATVIGSVRTRVAALFGIVLKRGGDVPDDQTLRKLVTFIDETLCPQEMEEPIRPDTPLLELGILDSLKTAILLNFIRDALGVVVPPKDLSARNFKNPAAIAAMVDQLSAAPSR</sequence>
<proteinExistence type="predicted"/>
<name>A0A6F8Y9K4_9ACTN</name>
<dbReference type="InterPro" id="IPR036736">
    <property type="entry name" value="ACP-like_sf"/>
</dbReference>
<dbReference type="AlphaFoldDB" id="A0A6F8Y9K4"/>
<dbReference type="KEGG" id="psuu:Psuf_000160"/>